<feature type="domain" description="G-protein coupled receptors family 1 profile" evidence="9">
    <location>
        <begin position="50"/>
        <end position="324"/>
    </location>
</feature>
<dbReference type="EMBL" id="CAXITT010000032">
    <property type="protein sequence ID" value="CAL1528443.1"/>
    <property type="molecule type" value="Genomic_DNA"/>
</dbReference>
<dbReference type="AlphaFoldDB" id="A0AAV2H5Q1"/>
<evidence type="ECO:0000256" key="5">
    <source>
        <dbReference type="ARBA" id="ARBA00023136"/>
    </source>
</evidence>
<gene>
    <name evidence="10" type="ORF">GSLYS_00002613001</name>
</gene>
<feature type="transmembrane region" description="Helical" evidence="8">
    <location>
        <begin position="154"/>
        <end position="173"/>
    </location>
</feature>
<accession>A0AAV2H5Q1</accession>
<dbReference type="PANTHER" id="PTHR24243">
    <property type="entry name" value="G-PROTEIN COUPLED RECEPTOR"/>
    <property type="match status" value="1"/>
</dbReference>
<evidence type="ECO:0000313" key="11">
    <source>
        <dbReference type="Proteomes" id="UP001497497"/>
    </source>
</evidence>
<keyword evidence="11" id="KW-1185">Reference proteome</keyword>
<feature type="transmembrane region" description="Helical" evidence="8">
    <location>
        <begin position="212"/>
        <end position="234"/>
    </location>
</feature>
<dbReference type="InterPro" id="IPR019427">
    <property type="entry name" value="7TM_GPCR_serpentine_rcpt_Srw"/>
</dbReference>
<evidence type="ECO:0000256" key="6">
    <source>
        <dbReference type="ARBA" id="ARBA00023170"/>
    </source>
</evidence>
<feature type="transmembrane region" description="Helical" evidence="8">
    <location>
        <begin position="265"/>
        <end position="288"/>
    </location>
</feature>
<dbReference type="PROSITE" id="PS50262">
    <property type="entry name" value="G_PROTEIN_RECEP_F1_2"/>
    <property type="match status" value="1"/>
</dbReference>
<feature type="transmembrane region" description="Helical" evidence="8">
    <location>
        <begin position="71"/>
        <end position="90"/>
    </location>
</feature>
<reference evidence="10 11" key="1">
    <citation type="submission" date="2024-04" db="EMBL/GenBank/DDBJ databases">
        <authorList>
            <consortium name="Genoscope - CEA"/>
            <person name="William W."/>
        </authorList>
    </citation>
    <scope>NUCLEOTIDE SEQUENCE [LARGE SCALE GENOMIC DNA]</scope>
</reference>
<keyword evidence="6" id="KW-0675">Receptor</keyword>
<dbReference type="GO" id="GO:0005886">
    <property type="term" value="C:plasma membrane"/>
    <property type="evidence" value="ECO:0007669"/>
    <property type="project" value="TreeGrafter"/>
</dbReference>
<keyword evidence="7" id="KW-0807">Transducer</keyword>
<comment type="caution">
    <text evidence="10">The sequence shown here is derived from an EMBL/GenBank/DDBJ whole genome shotgun (WGS) entry which is preliminary data.</text>
</comment>
<evidence type="ECO:0000259" key="9">
    <source>
        <dbReference type="PROSITE" id="PS50262"/>
    </source>
</evidence>
<proteinExistence type="predicted"/>
<dbReference type="PANTHER" id="PTHR24243:SF230">
    <property type="entry name" value="G-PROTEIN COUPLED RECEPTORS FAMILY 1 PROFILE DOMAIN-CONTAINING PROTEIN"/>
    <property type="match status" value="1"/>
</dbReference>
<evidence type="ECO:0000256" key="2">
    <source>
        <dbReference type="ARBA" id="ARBA00022692"/>
    </source>
</evidence>
<keyword evidence="4" id="KW-0297">G-protein coupled receptor</keyword>
<keyword evidence="5 8" id="KW-0472">Membrane</keyword>
<dbReference type="Proteomes" id="UP001497497">
    <property type="component" value="Unassembled WGS sequence"/>
</dbReference>
<dbReference type="Pfam" id="PF10324">
    <property type="entry name" value="7TM_GPCR_Srw"/>
    <property type="match status" value="1"/>
</dbReference>
<dbReference type="PRINTS" id="PR00237">
    <property type="entry name" value="GPCRRHODOPSN"/>
</dbReference>
<keyword evidence="3 8" id="KW-1133">Transmembrane helix</keyword>
<evidence type="ECO:0000256" key="3">
    <source>
        <dbReference type="ARBA" id="ARBA00022989"/>
    </source>
</evidence>
<dbReference type="InterPro" id="IPR017452">
    <property type="entry name" value="GPCR_Rhodpsn_7TM"/>
</dbReference>
<evidence type="ECO:0000256" key="1">
    <source>
        <dbReference type="ARBA" id="ARBA00004141"/>
    </source>
</evidence>
<dbReference type="Gene3D" id="1.20.1070.10">
    <property type="entry name" value="Rhodopsin 7-helix transmembrane proteins"/>
    <property type="match status" value="1"/>
</dbReference>
<evidence type="ECO:0000313" key="10">
    <source>
        <dbReference type="EMBL" id="CAL1528443.1"/>
    </source>
</evidence>
<evidence type="ECO:0000256" key="8">
    <source>
        <dbReference type="SAM" id="Phobius"/>
    </source>
</evidence>
<evidence type="ECO:0000256" key="4">
    <source>
        <dbReference type="ARBA" id="ARBA00023040"/>
    </source>
</evidence>
<feature type="transmembrane region" description="Helical" evidence="8">
    <location>
        <begin position="39"/>
        <end position="59"/>
    </location>
</feature>
<organism evidence="10 11">
    <name type="scientific">Lymnaea stagnalis</name>
    <name type="common">Great pond snail</name>
    <name type="synonym">Helix stagnalis</name>
    <dbReference type="NCBI Taxonomy" id="6523"/>
    <lineage>
        <taxon>Eukaryota</taxon>
        <taxon>Metazoa</taxon>
        <taxon>Spiralia</taxon>
        <taxon>Lophotrochozoa</taxon>
        <taxon>Mollusca</taxon>
        <taxon>Gastropoda</taxon>
        <taxon>Heterobranchia</taxon>
        <taxon>Euthyneura</taxon>
        <taxon>Panpulmonata</taxon>
        <taxon>Hygrophila</taxon>
        <taxon>Lymnaeoidea</taxon>
        <taxon>Lymnaeidae</taxon>
        <taxon>Lymnaea</taxon>
    </lineage>
</organism>
<protein>
    <recommendedName>
        <fullName evidence="9">G-protein coupled receptors family 1 profile domain-containing protein</fullName>
    </recommendedName>
</protein>
<keyword evidence="2 8" id="KW-0812">Transmembrane</keyword>
<sequence>MEDLLVTNNSNIENGGYPMRQIISDQLAQDLFFINYASLGQAINIFGILTNILNILIFIRLGFKDTVNISLFGLTVSDLCSLVTLFFFNICQTPAFYNLELSFEPYDLSFITVGWAHVGFTRVTCCLTAFITLERCLCIALPLKVKTILDPRRTRLIVVATFPIAYASVFPIYCTASLTEQFSLHRNRTLIVMTYNDLRDVMESVSSVVNNIIPVSSFIIIVVCTTIIVVQLNLKSKWRRSAAAYPTGTANPTTSGKDKKVEKMVLFISVIFIVCYLPCEILFVWMLFDLELRYDGDQSNLFKVSVSILYFAETLNASANIFVYYSMSSRYKQELQKVLTLKRESKATIWKGGKLSC</sequence>
<comment type="subcellular location">
    <subcellularLocation>
        <location evidence="1">Membrane</location>
        <topology evidence="1">Multi-pass membrane protein</topology>
    </subcellularLocation>
</comment>
<dbReference type="GO" id="GO:0008528">
    <property type="term" value="F:G protein-coupled peptide receptor activity"/>
    <property type="evidence" value="ECO:0007669"/>
    <property type="project" value="InterPro"/>
</dbReference>
<evidence type="ECO:0000256" key="7">
    <source>
        <dbReference type="ARBA" id="ARBA00023224"/>
    </source>
</evidence>
<name>A0AAV2H5Q1_LYMST</name>
<dbReference type="InterPro" id="IPR000276">
    <property type="entry name" value="GPCR_Rhodpsn"/>
</dbReference>
<feature type="transmembrane region" description="Helical" evidence="8">
    <location>
        <begin position="308"/>
        <end position="327"/>
    </location>
</feature>
<dbReference type="SUPFAM" id="SSF81321">
    <property type="entry name" value="Family A G protein-coupled receptor-like"/>
    <property type="match status" value="1"/>
</dbReference>
<feature type="transmembrane region" description="Helical" evidence="8">
    <location>
        <begin position="110"/>
        <end position="133"/>
    </location>
</feature>